<dbReference type="Proteomes" id="UP000032611">
    <property type="component" value="Chromosome"/>
</dbReference>
<evidence type="ECO:0000313" key="4">
    <source>
        <dbReference type="Proteomes" id="UP000032611"/>
    </source>
</evidence>
<dbReference type="Gene3D" id="1.10.10.60">
    <property type="entry name" value="Homeodomain-like"/>
    <property type="match status" value="1"/>
</dbReference>
<dbReference type="AlphaFoldDB" id="A0A0D5LWR4"/>
<dbReference type="GO" id="GO:0043565">
    <property type="term" value="F:sequence-specific DNA binding"/>
    <property type="evidence" value="ECO:0007669"/>
    <property type="project" value="InterPro"/>
</dbReference>
<protein>
    <recommendedName>
        <fullName evidence="5">Fis family transcriptional regulator</fullName>
    </recommendedName>
</protein>
<dbReference type="Pfam" id="PF02954">
    <property type="entry name" value="HTH_8"/>
    <property type="match status" value="1"/>
</dbReference>
<accession>A0A0D5LWR4</accession>
<dbReference type="KEGG" id="mey:TM49_22265"/>
<evidence type="ECO:0000259" key="2">
    <source>
        <dbReference type="Pfam" id="PF02954"/>
    </source>
</evidence>
<dbReference type="SUPFAM" id="SSF55781">
    <property type="entry name" value="GAF domain-like"/>
    <property type="match status" value="1"/>
</dbReference>
<evidence type="ECO:0008006" key="5">
    <source>
        <dbReference type="Google" id="ProtNLM"/>
    </source>
</evidence>
<reference evidence="3 4" key="1">
    <citation type="journal article" date="2015" name="Genome Announc.">
        <title>Complete genome sequence of Martelella endophytica YC6887, which has antifungal activity associated with a halophyte.</title>
        <authorList>
            <person name="Khan A."/>
            <person name="Khan H."/>
            <person name="Chung E.J."/>
            <person name="Hossain M.T."/>
            <person name="Chung Y.R."/>
        </authorList>
    </citation>
    <scope>NUCLEOTIDE SEQUENCE [LARGE SCALE GENOMIC DNA]</scope>
    <source>
        <strain evidence="3">YC6887</strain>
    </source>
</reference>
<evidence type="ECO:0000313" key="3">
    <source>
        <dbReference type="EMBL" id="AJY48446.1"/>
    </source>
</evidence>
<sequence length="312" mass="33362">MATALSAQGPAFSPVAASWWRSLVQHKLDPAGATDTEDRRLGASELSERRERADPMLSIAGSRLDRLFRCVAQSACGVFLSDADGFVLDHRYRDADRESFQLWGLRKGRSWAEAVEGTNGIGTCLAEGRPLVIHRDEHFFNRNIAMSCIDAPIYGPDGDLIGALDVSSARSDQTASANHMIAALVQQTARQIEADCFRAAHPGHRILIADGGDRDDTVTSLIAVDGDDLVVAATRSARQALGLALSGAFTPVPAADLLGGGPEARGFDPAERAVLVQALARQSGNVQGAARELGVSRATLYRRMKRLGMTTN</sequence>
<dbReference type="SUPFAM" id="SSF46689">
    <property type="entry name" value="Homeodomain-like"/>
    <property type="match status" value="1"/>
</dbReference>
<dbReference type="EMBL" id="CP010803">
    <property type="protein sequence ID" value="AJY48446.1"/>
    <property type="molecule type" value="Genomic_DNA"/>
</dbReference>
<dbReference type="InterPro" id="IPR029016">
    <property type="entry name" value="GAF-like_dom_sf"/>
</dbReference>
<dbReference type="Gene3D" id="3.30.450.40">
    <property type="match status" value="1"/>
</dbReference>
<evidence type="ECO:0000259" key="1">
    <source>
        <dbReference type="Pfam" id="PF01590"/>
    </source>
</evidence>
<dbReference type="PRINTS" id="PR01590">
    <property type="entry name" value="HTHFIS"/>
</dbReference>
<feature type="domain" description="GAF" evidence="1">
    <location>
        <begin position="64"/>
        <end position="193"/>
    </location>
</feature>
<name>A0A0D5LWR4_MAREN</name>
<keyword evidence="4" id="KW-1185">Reference proteome</keyword>
<proteinExistence type="predicted"/>
<dbReference type="HOGENOM" id="CLU_058932_0_0_5"/>
<dbReference type="PATRIC" id="fig|1486262.3.peg.4599"/>
<feature type="domain" description="DNA binding HTH" evidence="2">
    <location>
        <begin position="270"/>
        <end position="307"/>
    </location>
</feature>
<dbReference type="Pfam" id="PF01590">
    <property type="entry name" value="GAF"/>
    <property type="match status" value="1"/>
</dbReference>
<dbReference type="InterPro" id="IPR009057">
    <property type="entry name" value="Homeodomain-like_sf"/>
</dbReference>
<gene>
    <name evidence="3" type="ORF">TM49_22265</name>
</gene>
<dbReference type="STRING" id="1486262.TM49_22265"/>
<dbReference type="InterPro" id="IPR003018">
    <property type="entry name" value="GAF"/>
</dbReference>
<organism evidence="3 4">
    <name type="scientific">Martelella endophytica</name>
    <dbReference type="NCBI Taxonomy" id="1486262"/>
    <lineage>
        <taxon>Bacteria</taxon>
        <taxon>Pseudomonadati</taxon>
        <taxon>Pseudomonadota</taxon>
        <taxon>Alphaproteobacteria</taxon>
        <taxon>Hyphomicrobiales</taxon>
        <taxon>Aurantimonadaceae</taxon>
        <taxon>Martelella</taxon>
    </lineage>
</organism>
<dbReference type="InterPro" id="IPR002197">
    <property type="entry name" value="HTH_Fis"/>
</dbReference>